<dbReference type="InterPro" id="IPR032710">
    <property type="entry name" value="NTF2-like_dom_sf"/>
</dbReference>
<evidence type="ECO:0000313" key="1">
    <source>
        <dbReference type="EMBL" id="GAA4897050.1"/>
    </source>
</evidence>
<dbReference type="Pfam" id="PF07366">
    <property type="entry name" value="SnoaL"/>
    <property type="match status" value="1"/>
</dbReference>
<keyword evidence="2" id="KW-1185">Reference proteome</keyword>
<accession>A0ABP9F916</accession>
<dbReference type="SUPFAM" id="SSF54427">
    <property type="entry name" value="NTF2-like"/>
    <property type="match status" value="2"/>
</dbReference>
<evidence type="ECO:0000313" key="2">
    <source>
        <dbReference type="Proteomes" id="UP001500433"/>
    </source>
</evidence>
<comment type="caution">
    <text evidence="1">The sequence shown here is derived from an EMBL/GenBank/DDBJ whole genome shotgun (WGS) entry which is preliminary data.</text>
</comment>
<dbReference type="PANTHER" id="PTHR41252">
    <property type="entry name" value="BLR2505 PROTEIN"/>
    <property type="match status" value="1"/>
</dbReference>
<protein>
    <recommendedName>
        <fullName evidence="3">SnoaL-like domain-containing protein</fullName>
    </recommendedName>
</protein>
<sequence>MKNSIKLLILSTIICLSACNNSKIEKDIKMYSNTWDKIINNGNLDYFNDTNFDSDITLIMSPENIVGIDNVKDFYNHYVTGFSNIEFNIVDVFGQDDKIVKHWNFKGDHTGDFFGIPATHKSVNIDGTTLVKMKNGKIAQEQDFMDNLAFMEQLGIDPYLNPNNTSVIQKLYNDFAKGDIPAVGSALDTNVIWNEAENFPLADGNPYIGFDAILEGVFSRIGSDWEYWKLADIKLYEMTNNKILATGRYQAKYKKNGAVIDLQMAHLWTLKDNKIIQFQQFADTKGINDAMNK</sequence>
<dbReference type="RefSeq" id="WP_345274230.1">
    <property type="nucleotide sequence ID" value="NZ_BAABJH010000005.1"/>
</dbReference>
<dbReference type="InterPro" id="IPR009959">
    <property type="entry name" value="Cyclase_SnoaL-like"/>
</dbReference>
<gene>
    <name evidence="1" type="ORF">GCM10023311_22270</name>
</gene>
<evidence type="ECO:0008006" key="3">
    <source>
        <dbReference type="Google" id="ProtNLM"/>
    </source>
</evidence>
<reference evidence="2" key="1">
    <citation type="journal article" date="2019" name="Int. J. Syst. Evol. Microbiol.">
        <title>The Global Catalogue of Microorganisms (GCM) 10K type strain sequencing project: providing services to taxonomists for standard genome sequencing and annotation.</title>
        <authorList>
            <consortium name="The Broad Institute Genomics Platform"/>
            <consortium name="The Broad Institute Genome Sequencing Center for Infectious Disease"/>
            <person name="Wu L."/>
            <person name="Ma J."/>
        </authorList>
    </citation>
    <scope>NUCLEOTIDE SEQUENCE [LARGE SCALE GENOMIC DNA]</scope>
    <source>
        <strain evidence="2">JCM 18274</strain>
    </source>
</reference>
<dbReference type="Proteomes" id="UP001500433">
    <property type="component" value="Unassembled WGS sequence"/>
</dbReference>
<dbReference type="EMBL" id="BAABJH010000005">
    <property type="protein sequence ID" value="GAA4897050.1"/>
    <property type="molecule type" value="Genomic_DNA"/>
</dbReference>
<dbReference type="Gene3D" id="3.10.450.50">
    <property type="match status" value="2"/>
</dbReference>
<proteinExistence type="predicted"/>
<dbReference type="PANTHER" id="PTHR41252:SF1">
    <property type="entry name" value="BLR2505 PROTEIN"/>
    <property type="match status" value="1"/>
</dbReference>
<name>A0ABP9F916_9FLAO</name>
<organism evidence="1 2">
    <name type="scientific">Flaviramulus aquimarinus</name>
    <dbReference type="NCBI Taxonomy" id="1170456"/>
    <lineage>
        <taxon>Bacteria</taxon>
        <taxon>Pseudomonadati</taxon>
        <taxon>Bacteroidota</taxon>
        <taxon>Flavobacteriia</taxon>
        <taxon>Flavobacteriales</taxon>
        <taxon>Flavobacteriaceae</taxon>
        <taxon>Flaviramulus</taxon>
    </lineage>
</organism>